<proteinExistence type="predicted"/>
<protein>
    <recommendedName>
        <fullName evidence="5">DUF2784 domain-containing protein</fullName>
    </recommendedName>
</protein>
<feature type="transmembrane region" description="Helical" evidence="2">
    <location>
        <begin position="33"/>
        <end position="53"/>
    </location>
</feature>
<evidence type="ECO:0008006" key="5">
    <source>
        <dbReference type="Google" id="ProtNLM"/>
    </source>
</evidence>
<evidence type="ECO:0000313" key="4">
    <source>
        <dbReference type="Proteomes" id="UP000005143"/>
    </source>
</evidence>
<evidence type="ECO:0000313" key="3">
    <source>
        <dbReference type="EMBL" id="EHN09000.1"/>
    </source>
</evidence>
<feature type="compositionally biased region" description="Pro residues" evidence="1">
    <location>
        <begin position="130"/>
        <end position="150"/>
    </location>
</feature>
<dbReference type="AlphaFoldDB" id="H0EBC4"/>
<keyword evidence="2" id="KW-0812">Transmembrane</keyword>
<feature type="region of interest" description="Disordered" evidence="1">
    <location>
        <begin position="129"/>
        <end position="150"/>
    </location>
</feature>
<evidence type="ECO:0000256" key="1">
    <source>
        <dbReference type="SAM" id="MobiDB-lite"/>
    </source>
</evidence>
<accession>H0EBC4</accession>
<dbReference type="EMBL" id="AGUD01000306">
    <property type="protein sequence ID" value="EHN09000.1"/>
    <property type="molecule type" value="Genomic_DNA"/>
</dbReference>
<evidence type="ECO:0000256" key="2">
    <source>
        <dbReference type="SAM" id="Phobius"/>
    </source>
</evidence>
<dbReference type="RefSeq" id="WP_007578852.1">
    <property type="nucleotide sequence ID" value="NZ_AGUD01000306.1"/>
</dbReference>
<keyword evidence="4" id="KW-1185">Reference proteome</keyword>
<gene>
    <name evidence="3" type="ORF">PAI11_41530</name>
</gene>
<keyword evidence="2" id="KW-1133">Transmembrane helix</keyword>
<sequence length="150" mass="15571">MRRPARKRDPPSTAIIDDVAESDLSHGARAFRVVHALITAGFLVAIVDVWWSALTRRRGRGLRVAVAALAAEGALVTANGGDCPLGGLQERLGDPVPLFQLVLSPTAARRAVPVLGAIATIGIALLARRPPGPRATPRPAGAPPPRPPAA</sequence>
<comment type="caution">
    <text evidence="3">The sequence shown here is derived from an EMBL/GenBank/DDBJ whole genome shotgun (WGS) entry which is preliminary data.</text>
</comment>
<name>H0EBC4_9ACTN</name>
<keyword evidence="2" id="KW-0472">Membrane</keyword>
<reference evidence="3 4" key="1">
    <citation type="journal article" date="2013" name="Biodegradation">
        <title>Quantitative proteomic analysis of ibuprofen-degrading Patulibacter sp. strain I11.</title>
        <authorList>
            <person name="Almeida B."/>
            <person name="Kjeldal H."/>
            <person name="Lolas I."/>
            <person name="Knudsen A.D."/>
            <person name="Carvalho G."/>
            <person name="Nielsen K.L."/>
            <person name="Barreto Crespo M.T."/>
            <person name="Stensballe A."/>
            <person name="Nielsen J.L."/>
        </authorList>
    </citation>
    <scope>NUCLEOTIDE SEQUENCE [LARGE SCALE GENOMIC DNA]</scope>
    <source>
        <strain evidence="3 4">I11</strain>
    </source>
</reference>
<organism evidence="3 4">
    <name type="scientific">Patulibacter medicamentivorans</name>
    <dbReference type="NCBI Taxonomy" id="1097667"/>
    <lineage>
        <taxon>Bacteria</taxon>
        <taxon>Bacillati</taxon>
        <taxon>Actinomycetota</taxon>
        <taxon>Thermoleophilia</taxon>
        <taxon>Solirubrobacterales</taxon>
        <taxon>Patulibacteraceae</taxon>
        <taxon>Patulibacter</taxon>
    </lineage>
</organism>
<dbReference type="Proteomes" id="UP000005143">
    <property type="component" value="Unassembled WGS sequence"/>
</dbReference>